<dbReference type="EMBL" id="CP042243">
    <property type="protein sequence ID" value="QEK12380.1"/>
    <property type="molecule type" value="Genomic_DNA"/>
</dbReference>
<dbReference type="OrthoDB" id="1707731at2"/>
<dbReference type="RefSeq" id="WP_148809535.1">
    <property type="nucleotide sequence ID" value="NZ_CP042243.1"/>
</dbReference>
<dbReference type="Proteomes" id="UP000324646">
    <property type="component" value="Chromosome"/>
</dbReference>
<accession>A0A5C0SE23</accession>
<name>A0A5C0SE23_CRATE</name>
<sequence>MLNSISERRVKLSGKYKLYLEVPEKEYLTIYDRNVSVENARDILWQYLNYHQDDARVENVEIKHDKSNHSINIEADLMYEKNDHTTGRYRPNHLRSERE</sequence>
<keyword evidence="2" id="KW-1185">Reference proteome</keyword>
<dbReference type="AlphaFoldDB" id="A0A5C0SE23"/>
<evidence type="ECO:0000313" key="1">
    <source>
        <dbReference type="EMBL" id="QEK12380.1"/>
    </source>
</evidence>
<proteinExistence type="predicted"/>
<organism evidence="1 2">
    <name type="scientific">Crassaminicella thermophila</name>
    <dbReference type="NCBI Taxonomy" id="2599308"/>
    <lineage>
        <taxon>Bacteria</taxon>
        <taxon>Bacillati</taxon>
        <taxon>Bacillota</taxon>
        <taxon>Clostridia</taxon>
        <taxon>Eubacteriales</taxon>
        <taxon>Clostridiaceae</taxon>
        <taxon>Crassaminicella</taxon>
    </lineage>
</organism>
<dbReference type="KEGG" id="crs:FQB35_08325"/>
<protein>
    <submittedName>
        <fullName evidence="1">Uncharacterized protein</fullName>
    </submittedName>
</protein>
<evidence type="ECO:0000313" key="2">
    <source>
        <dbReference type="Proteomes" id="UP000324646"/>
    </source>
</evidence>
<gene>
    <name evidence="1" type="ORF">FQB35_08325</name>
</gene>
<reference evidence="1 2" key="1">
    <citation type="submission" date="2019-07" db="EMBL/GenBank/DDBJ databases">
        <title>Complete genome of Crassaminicella thermophila SY095.</title>
        <authorList>
            <person name="Li X."/>
        </authorList>
    </citation>
    <scope>NUCLEOTIDE SEQUENCE [LARGE SCALE GENOMIC DNA]</scope>
    <source>
        <strain evidence="1 2">SY095</strain>
    </source>
</reference>